<feature type="domain" description="Carrier" evidence="6">
    <location>
        <begin position="25"/>
        <end position="101"/>
    </location>
</feature>
<dbReference type="InterPro" id="IPR036736">
    <property type="entry name" value="ACP-like_sf"/>
</dbReference>
<dbReference type="InterPro" id="IPR000873">
    <property type="entry name" value="AMP-dep_synth/lig_dom"/>
</dbReference>
<dbReference type="InterPro" id="IPR023213">
    <property type="entry name" value="CAT-like_dom_sf"/>
</dbReference>
<dbReference type="InterPro" id="IPR006162">
    <property type="entry name" value="Ppantetheine_attach_site"/>
</dbReference>
<sequence>MLAVKSANDESNLAPHLLLKITDDQATQEIKEQLREIWAEVLQDDPESFLDEDVFFDVGGDSVRSQMLIIAAEKRGILITMEQIFMNASLEEMASVARIVTVKVKREDEDEDEDDTSQPFALIQGPGHSSLQNALEAVAAQCRISLDKIEDAYPCSPMQESLVAQLDGNTNLYVRQFVFRIAHDEPLDQFKQAWEETIRANAVLRTRVCDAPDGRGYVQVVVDELPSWSVSETSLSQFLGQDAMHAMNPGDQFFRYSLVADEAQRYFVWTAHHALCDGASIPEVLEEVAVRYQGQSDAIIQRVPFRKFIQSMFHSGPVQQQQQELFWQKSFEDLNPTPFPAPLRSDAQVNPSAVFEHSLHLDHQQVPFGLTKALLLRAAWAILISHYTGTQDVVFGAINSGRTADVTGVSRMTGPTINLVPIVLRVDPQQSVSSFLSHVRTQSAGMIPFEHMGLAKIRQALANGVPTATDFQSLLVVHPMEFADAIVPAMNPLGLGYVDAFGKKEHHPYPLIATCTIHDKQSLSARQAENLGHQFEAVVRQLTEVTTDGHDLAQISEWNKFTPLVEETCLHHLFNRHVQTQPDAVAVCSIERSLTYAEVDASSTSLALELLDRGVTPGTFVAVCFEKSIWTVVAILAVFKAGGVYVPIEPAHPRGRISKIISAVSITVALASESSAGVLDGLCGSIVTVGGHMLREGSLPPALSQPPSSTAYLLFTSGTTAKPKGLLIPHQAICSSIIHHGRAFGAGPHWRTLQFGAHTFDLSIGEFFTTLAFGGCICVPSDEDRLNNLAGAITALNANTLLVVPTVANLLLPPEVPTLKTIVLAGEPITKETIVRWADHVELTAAYGPSETAVYCSGNLRVSSSADPAHIGRAIGATMWISNPDNYHQLCAIGTIGEILISGPLLGGGYIGDPMQTHAAFVPRPEWMKKIGPSEYQTLYRSGDLARYNEDGTFRIVGRRDTQVKLRGYRVELGEIENQIMALGNVAAALAALPKTGPCAKQIVTVLSFNWSDLDNRARTNEPQPTDTDKFALARDRHSPETKSRLEQLQRHLAIVLPEYMVPTVWVVLEKLPLLISGKIDRKAIKTWVDNISPGTFHDILQYQDQGGAGLNGEIVVPGSLADKLRQLWCEALNQAPEAIQLGTSFFALGGDSIAAIRVVSQAKKKLGLPLTVRGIISAKTLGALVPLIEQQLSKEGSPEPSPMDVDQSQPSTKDTLLPYESILRARLSRQPSATVEDAYYFSPMQREIQRQRKVNPAVFLLSWQMEIATRVPGQTLSLERLTRAWKQVVQRFSILHSIFLTGPTGQLPSVQVVLANAEPEIAAVAVSSEVQTEPTFETLRIPPVDECFLPHRALFSQRGYRFFIHIELDHLVIDGWSLRVIKEALLEAYEADGKEETPNAPSYKGFVQAQTQPARKNKDHKHWASALRRQPSSLILPIASPRSIIPRPRKTIIYLPEIPAATLTSFSVAHGLTPASIFDAAWAQTLSFYTHQTNVGFEYVVSGRDEEVPGVFDMVGPLINVLAYHMEGVTADQTTTASDLAHLAHRMQDQRAQDSLHSAVNIRGVIQDLHGERIQLFNTAVNFQRRPTAVESETLWVDDDIRKSNDPWHFDILVRVMHITDDNTFRSSFEFDAELFEEKRINEVAQDYWQRVTTTLE</sequence>
<evidence type="ECO:0000259" key="6">
    <source>
        <dbReference type="PROSITE" id="PS50075"/>
    </source>
</evidence>
<proteinExistence type="inferred from homology"/>
<dbReference type="Gene3D" id="3.30.300.30">
    <property type="match status" value="1"/>
</dbReference>
<evidence type="ECO:0000256" key="5">
    <source>
        <dbReference type="SAM" id="MobiDB-lite"/>
    </source>
</evidence>
<dbReference type="PANTHER" id="PTHR45527:SF1">
    <property type="entry name" value="FATTY ACID SYNTHASE"/>
    <property type="match status" value="1"/>
</dbReference>
<feature type="region of interest" description="Disordered" evidence="5">
    <location>
        <begin position="1193"/>
        <end position="1213"/>
    </location>
</feature>
<evidence type="ECO:0000256" key="4">
    <source>
        <dbReference type="ARBA" id="ARBA00029454"/>
    </source>
</evidence>
<evidence type="ECO:0000256" key="2">
    <source>
        <dbReference type="ARBA" id="ARBA00022553"/>
    </source>
</evidence>
<comment type="similarity">
    <text evidence="4">Belongs to the NRP synthetase family.</text>
</comment>
<keyword evidence="2" id="KW-0597">Phosphoprotein</keyword>
<dbReference type="Gene3D" id="3.30.559.30">
    <property type="entry name" value="Nonribosomal peptide synthetase, condensation domain"/>
    <property type="match status" value="2"/>
</dbReference>
<dbReference type="SUPFAM" id="SSF52777">
    <property type="entry name" value="CoA-dependent acyltransferases"/>
    <property type="match status" value="4"/>
</dbReference>
<dbReference type="Pfam" id="PF00501">
    <property type="entry name" value="AMP-binding"/>
    <property type="match status" value="1"/>
</dbReference>
<dbReference type="NCBIfam" id="TIGR01733">
    <property type="entry name" value="AA-adenyl-dom"/>
    <property type="match status" value="1"/>
</dbReference>
<dbReference type="Gene3D" id="3.40.50.12780">
    <property type="entry name" value="N-terminal domain of ligase-like"/>
    <property type="match status" value="1"/>
</dbReference>
<comment type="caution">
    <text evidence="7">The sequence shown here is derived from an EMBL/GenBank/DDBJ whole genome shotgun (WGS) entry which is preliminary data.</text>
</comment>
<dbReference type="SMART" id="SM00823">
    <property type="entry name" value="PKS_PP"/>
    <property type="match status" value="1"/>
</dbReference>
<evidence type="ECO:0000313" key="7">
    <source>
        <dbReference type="EMBL" id="KAL2821794.1"/>
    </source>
</evidence>
<name>A0ABR4I219_9EURO</name>
<dbReference type="InterPro" id="IPR042099">
    <property type="entry name" value="ANL_N_sf"/>
</dbReference>
<dbReference type="PROSITE" id="PS00012">
    <property type="entry name" value="PHOSPHOPANTETHEINE"/>
    <property type="match status" value="1"/>
</dbReference>
<feature type="region of interest" description="Disordered" evidence="5">
    <location>
        <begin position="1017"/>
        <end position="1039"/>
    </location>
</feature>
<dbReference type="InterPro" id="IPR009081">
    <property type="entry name" value="PP-bd_ACP"/>
</dbReference>
<keyword evidence="3" id="KW-0436">Ligase</keyword>
<evidence type="ECO:0000256" key="3">
    <source>
        <dbReference type="ARBA" id="ARBA00022598"/>
    </source>
</evidence>
<dbReference type="InterPro" id="IPR045851">
    <property type="entry name" value="AMP-bd_C_sf"/>
</dbReference>
<dbReference type="SUPFAM" id="SSF56801">
    <property type="entry name" value="Acetyl-CoA synthetase-like"/>
    <property type="match status" value="1"/>
</dbReference>
<gene>
    <name evidence="7" type="ORF">BDW59DRAFT_181088</name>
</gene>
<evidence type="ECO:0000256" key="1">
    <source>
        <dbReference type="ARBA" id="ARBA00022450"/>
    </source>
</evidence>
<feature type="domain" description="Carrier" evidence="6">
    <location>
        <begin position="1119"/>
        <end position="1193"/>
    </location>
</feature>
<dbReference type="PROSITE" id="PS50075">
    <property type="entry name" value="CARRIER"/>
    <property type="match status" value="2"/>
</dbReference>
<accession>A0ABR4I219</accession>
<keyword evidence="8" id="KW-1185">Reference proteome</keyword>
<dbReference type="Pfam" id="PF00550">
    <property type="entry name" value="PP-binding"/>
    <property type="match status" value="2"/>
</dbReference>
<dbReference type="Proteomes" id="UP001610335">
    <property type="component" value="Unassembled WGS sequence"/>
</dbReference>
<dbReference type="Pfam" id="PF00668">
    <property type="entry name" value="Condensation"/>
    <property type="match status" value="2"/>
</dbReference>
<dbReference type="PANTHER" id="PTHR45527">
    <property type="entry name" value="NONRIBOSOMAL PEPTIDE SYNTHETASE"/>
    <property type="match status" value="1"/>
</dbReference>
<dbReference type="InterPro" id="IPR010071">
    <property type="entry name" value="AA_adenyl_dom"/>
</dbReference>
<protein>
    <recommendedName>
        <fullName evidence="6">Carrier domain-containing protein</fullName>
    </recommendedName>
</protein>
<dbReference type="InterPro" id="IPR001242">
    <property type="entry name" value="Condensation_dom"/>
</dbReference>
<dbReference type="CDD" id="cd05918">
    <property type="entry name" value="A_NRPS_SidN3_like"/>
    <property type="match status" value="1"/>
</dbReference>
<dbReference type="EMBL" id="JBFXLS010000061">
    <property type="protein sequence ID" value="KAL2821794.1"/>
    <property type="molecule type" value="Genomic_DNA"/>
</dbReference>
<organism evidence="7 8">
    <name type="scientific">Aspergillus cavernicola</name>
    <dbReference type="NCBI Taxonomy" id="176166"/>
    <lineage>
        <taxon>Eukaryota</taxon>
        <taxon>Fungi</taxon>
        <taxon>Dikarya</taxon>
        <taxon>Ascomycota</taxon>
        <taxon>Pezizomycotina</taxon>
        <taxon>Eurotiomycetes</taxon>
        <taxon>Eurotiomycetidae</taxon>
        <taxon>Eurotiales</taxon>
        <taxon>Aspergillaceae</taxon>
        <taxon>Aspergillus</taxon>
        <taxon>Aspergillus subgen. Nidulantes</taxon>
    </lineage>
</organism>
<reference evidence="7 8" key="1">
    <citation type="submission" date="2024-07" db="EMBL/GenBank/DDBJ databases">
        <title>Section-level genome sequencing and comparative genomics of Aspergillus sections Usti and Cavernicolus.</title>
        <authorList>
            <consortium name="Lawrence Berkeley National Laboratory"/>
            <person name="Nybo J.L."/>
            <person name="Vesth T.C."/>
            <person name="Theobald S."/>
            <person name="Frisvad J.C."/>
            <person name="Larsen T.O."/>
            <person name="Kjaerboelling I."/>
            <person name="Rothschild-Mancinelli K."/>
            <person name="Lyhne E.K."/>
            <person name="Kogle M.E."/>
            <person name="Barry K."/>
            <person name="Clum A."/>
            <person name="Na H."/>
            <person name="Ledsgaard L."/>
            <person name="Lin J."/>
            <person name="Lipzen A."/>
            <person name="Kuo A."/>
            <person name="Riley R."/>
            <person name="Mondo S."/>
            <person name="LaButti K."/>
            <person name="Haridas S."/>
            <person name="Pangalinan J."/>
            <person name="Salamov A.A."/>
            <person name="Simmons B.A."/>
            <person name="Magnuson J.K."/>
            <person name="Chen J."/>
            <person name="Drula E."/>
            <person name="Henrissat B."/>
            <person name="Wiebenga A."/>
            <person name="Lubbers R.J."/>
            <person name="Gomes A.C."/>
            <person name="Makela M.R."/>
            <person name="Stajich J."/>
            <person name="Grigoriev I.V."/>
            <person name="Mortensen U.H."/>
            <person name="De vries R.P."/>
            <person name="Baker S.E."/>
            <person name="Andersen M.R."/>
        </authorList>
    </citation>
    <scope>NUCLEOTIDE SEQUENCE [LARGE SCALE GENOMIC DNA]</scope>
    <source>
        <strain evidence="7 8">CBS 600.67</strain>
    </source>
</reference>
<keyword evidence="1" id="KW-0596">Phosphopantetheine</keyword>
<dbReference type="SUPFAM" id="SSF47336">
    <property type="entry name" value="ACP-like"/>
    <property type="match status" value="2"/>
</dbReference>
<dbReference type="InterPro" id="IPR020806">
    <property type="entry name" value="PKS_PP-bd"/>
</dbReference>
<dbReference type="Gene3D" id="3.30.559.10">
    <property type="entry name" value="Chloramphenicol acetyltransferase-like domain"/>
    <property type="match status" value="2"/>
</dbReference>
<feature type="compositionally biased region" description="Basic and acidic residues" evidence="5">
    <location>
        <begin position="1027"/>
        <end position="1039"/>
    </location>
</feature>
<dbReference type="Gene3D" id="1.10.1200.10">
    <property type="entry name" value="ACP-like"/>
    <property type="match status" value="2"/>
</dbReference>
<evidence type="ECO:0000313" key="8">
    <source>
        <dbReference type="Proteomes" id="UP001610335"/>
    </source>
</evidence>
<dbReference type="CDD" id="cd19545">
    <property type="entry name" value="FUM14_C_NRPS-like"/>
    <property type="match status" value="1"/>
</dbReference>